<dbReference type="Pfam" id="PF20974">
    <property type="entry name" value="tRNA-synt_1c_C2"/>
    <property type="match status" value="1"/>
</dbReference>
<sequence>MEANPKSVIIDIIGLSAQKAEETLRNQALTAKLLSVANSAKSFPQFSPSTSSGKLLYSIATSVPESIDTFKPFLIEQVAINNIKSAPQLEAAIEYLKKNKKVEQEEFLRFCGVGVEVTTEQIQATVNEILDNDAETIRKLGWENKGLVGNLIGKVKQVHKWGNPNTIKELVEAKLLTILGPKVEGEAQKAKKKEKVTLVEETKKEKLSTCIGRELKSAVNTEEQMKKHLAFTGGKVMTRFPPEPNGYLHIGHAKAMRFSFTMAAENGGHCYLRFDDTNPEKETGEFIENIKRNVAWLGYTPWKITHASEYFPEMYELALELIRRDKAYVDEQPWALIKEQRFNQIDSPYRNTSPEVNLEKFDKMKRGYYAEGEACLRMKIDMKHPNPCMRDPVAYRIKYLPHPHVGDKWCVYPTYDMEHCIVDSIENITHSLCTLEFEIRRDSYYWLVEALDLYKASVWEYSRLNITHVMMSKRKLQALVEGKLVKGWDDPRLPTLNGLKRRGYTSEAINEFVDLVGVTRRGNENIISIKLLEHCIRKDLNERAPRTLAVIEPLSVTIAGLTSPQTISVPRFPQNPEKGSYTVTITSNIFIERSDFHEADDPSFFGLAPGKIVGLKYLPFKIRCVRFEKDNRTGVVSRLDCEVVNDETKPKGVLHWISYEDSVPCEVRLYDYLFLSENPAAIEDWKSDLNPNSLQSIEGALINKDLLDAQHEDKFQFERVGYFSVDYDSTNEKKVFNRVVTLLEGKKKPKA</sequence>
<keyword evidence="15" id="KW-1185">Reference proteome</keyword>
<dbReference type="GO" id="GO:0006425">
    <property type="term" value="P:glutaminyl-tRNA aminoacylation"/>
    <property type="evidence" value="ECO:0007669"/>
    <property type="project" value="InterPro"/>
</dbReference>
<accession>A0AAU9JS36</accession>
<dbReference type="Proteomes" id="UP001162131">
    <property type="component" value="Unassembled WGS sequence"/>
</dbReference>
<dbReference type="FunFam" id="1.10.8.1290:FF:000002">
    <property type="entry name" value="Glutamine--tRNA ligase cytoplasmic"/>
    <property type="match status" value="1"/>
</dbReference>
<dbReference type="PANTHER" id="PTHR43097">
    <property type="entry name" value="GLUTAMINE-TRNA LIGASE"/>
    <property type="match status" value="1"/>
</dbReference>
<dbReference type="Pfam" id="PF00749">
    <property type="entry name" value="tRNA-synt_1c"/>
    <property type="match status" value="1"/>
</dbReference>
<dbReference type="InterPro" id="IPR042559">
    <property type="entry name" value="Gln-tRNA-synth_Ib_RNA-bd_N_2"/>
</dbReference>
<dbReference type="PRINTS" id="PR00987">
    <property type="entry name" value="TRNASYNTHGLU"/>
</dbReference>
<dbReference type="GO" id="GO:0004819">
    <property type="term" value="F:glutamine-tRNA ligase activity"/>
    <property type="evidence" value="ECO:0007669"/>
    <property type="project" value="UniProtKB-EC"/>
</dbReference>
<dbReference type="InterPro" id="IPR014729">
    <property type="entry name" value="Rossmann-like_a/b/a_fold"/>
</dbReference>
<dbReference type="InterPro" id="IPR004514">
    <property type="entry name" value="Gln-tRNA-synth"/>
</dbReference>
<dbReference type="InterPro" id="IPR011035">
    <property type="entry name" value="Ribosomal_bL25/Gln-tRNA_synth"/>
</dbReference>
<evidence type="ECO:0000313" key="15">
    <source>
        <dbReference type="Proteomes" id="UP001162131"/>
    </source>
</evidence>
<gene>
    <name evidence="14" type="ORF">BSTOLATCC_MIC48004</name>
</gene>
<dbReference type="GO" id="GO:0005829">
    <property type="term" value="C:cytosol"/>
    <property type="evidence" value="ECO:0007669"/>
    <property type="project" value="TreeGrafter"/>
</dbReference>
<keyword evidence="5 9" id="KW-0067">ATP-binding</keyword>
<evidence type="ECO:0000256" key="2">
    <source>
        <dbReference type="ARBA" id="ARBA00012836"/>
    </source>
</evidence>
<evidence type="ECO:0000256" key="8">
    <source>
        <dbReference type="ARBA" id="ARBA00048270"/>
    </source>
</evidence>
<dbReference type="EMBL" id="CAJZBQ010000047">
    <property type="protein sequence ID" value="CAG9329175.1"/>
    <property type="molecule type" value="Genomic_DNA"/>
</dbReference>
<evidence type="ECO:0000256" key="3">
    <source>
        <dbReference type="ARBA" id="ARBA00022598"/>
    </source>
</evidence>
<dbReference type="Pfam" id="PF03950">
    <property type="entry name" value="tRNA-synt_1c_C"/>
    <property type="match status" value="1"/>
</dbReference>
<evidence type="ECO:0000259" key="13">
    <source>
        <dbReference type="Pfam" id="PF20974"/>
    </source>
</evidence>
<dbReference type="Pfam" id="PF04558">
    <property type="entry name" value="tRNA_synt_1c_R1"/>
    <property type="match status" value="1"/>
</dbReference>
<evidence type="ECO:0000256" key="7">
    <source>
        <dbReference type="ARBA" id="ARBA00023146"/>
    </source>
</evidence>
<protein>
    <recommendedName>
        <fullName evidence="2">glutamine--tRNA ligase</fullName>
        <ecNumber evidence="2">6.1.1.18</ecNumber>
    </recommendedName>
</protein>
<dbReference type="InterPro" id="IPR050132">
    <property type="entry name" value="Gln/Glu-tRNA_Ligase"/>
</dbReference>
<evidence type="ECO:0000259" key="11">
    <source>
        <dbReference type="Pfam" id="PF03950"/>
    </source>
</evidence>
<dbReference type="InterPro" id="IPR049437">
    <property type="entry name" value="tRNA-synt_1c_C2"/>
</dbReference>
<organism evidence="14 15">
    <name type="scientific">Blepharisma stoltei</name>
    <dbReference type="NCBI Taxonomy" id="1481888"/>
    <lineage>
        <taxon>Eukaryota</taxon>
        <taxon>Sar</taxon>
        <taxon>Alveolata</taxon>
        <taxon>Ciliophora</taxon>
        <taxon>Postciliodesmatophora</taxon>
        <taxon>Heterotrichea</taxon>
        <taxon>Heterotrichida</taxon>
        <taxon>Blepharismidae</taxon>
        <taxon>Blepharisma</taxon>
    </lineage>
</organism>
<evidence type="ECO:0000259" key="12">
    <source>
        <dbReference type="Pfam" id="PF04558"/>
    </source>
</evidence>
<feature type="domain" description="Glutaminyl-tRNA synthetase class Ib non-specific RNA-binding" evidence="12">
    <location>
        <begin position="13"/>
        <end position="164"/>
    </location>
</feature>
<dbReference type="FunFam" id="3.40.50.620:FF:000037">
    <property type="entry name" value="Glutamine--tRNA ligase cytoplasmic"/>
    <property type="match status" value="1"/>
</dbReference>
<dbReference type="InterPro" id="IPR007639">
    <property type="entry name" value="Gln-tRNA-synth_Ib_RNA-bd_N"/>
</dbReference>
<dbReference type="InterPro" id="IPR000924">
    <property type="entry name" value="Glu/Gln-tRNA-synth"/>
</dbReference>
<dbReference type="InterPro" id="IPR001412">
    <property type="entry name" value="aa-tRNA-synth_I_CS"/>
</dbReference>
<keyword evidence="3 9" id="KW-0436">Ligase</keyword>
<evidence type="ECO:0000256" key="4">
    <source>
        <dbReference type="ARBA" id="ARBA00022741"/>
    </source>
</evidence>
<comment type="catalytic activity">
    <reaction evidence="8">
        <text>tRNA(Gln) + L-glutamine + ATP = L-glutaminyl-tRNA(Gln) + AMP + diphosphate</text>
        <dbReference type="Rhea" id="RHEA:20121"/>
        <dbReference type="Rhea" id="RHEA-COMP:9662"/>
        <dbReference type="Rhea" id="RHEA-COMP:9681"/>
        <dbReference type="ChEBI" id="CHEBI:30616"/>
        <dbReference type="ChEBI" id="CHEBI:33019"/>
        <dbReference type="ChEBI" id="CHEBI:58359"/>
        <dbReference type="ChEBI" id="CHEBI:78442"/>
        <dbReference type="ChEBI" id="CHEBI:78521"/>
        <dbReference type="ChEBI" id="CHEBI:456215"/>
        <dbReference type="EC" id="6.1.1.18"/>
    </reaction>
</comment>
<reference evidence="14" key="1">
    <citation type="submission" date="2021-09" db="EMBL/GenBank/DDBJ databases">
        <authorList>
            <consortium name="AG Swart"/>
            <person name="Singh M."/>
            <person name="Singh A."/>
            <person name="Seah K."/>
            <person name="Emmerich C."/>
        </authorList>
    </citation>
    <scope>NUCLEOTIDE SEQUENCE</scope>
    <source>
        <strain evidence="14">ATCC30299</strain>
    </source>
</reference>
<dbReference type="InterPro" id="IPR020059">
    <property type="entry name" value="Glu/Gln-tRNA-synth_Ib_codon-bd"/>
</dbReference>
<dbReference type="AlphaFoldDB" id="A0AAU9JS36"/>
<evidence type="ECO:0000259" key="10">
    <source>
        <dbReference type="Pfam" id="PF00749"/>
    </source>
</evidence>
<dbReference type="PROSITE" id="PS00178">
    <property type="entry name" value="AA_TRNA_LIGASE_I"/>
    <property type="match status" value="1"/>
</dbReference>
<dbReference type="InterPro" id="IPR020056">
    <property type="entry name" value="Rbsml_bL25/Gln-tRNA_synth_N"/>
</dbReference>
<dbReference type="SUPFAM" id="SSF52374">
    <property type="entry name" value="Nucleotidylyl transferase"/>
    <property type="match status" value="1"/>
</dbReference>
<comment type="similarity">
    <text evidence="1 9">Belongs to the class-I aminoacyl-tRNA synthetase family.</text>
</comment>
<dbReference type="PANTHER" id="PTHR43097:SF4">
    <property type="entry name" value="GLUTAMINE--TRNA LIGASE"/>
    <property type="match status" value="1"/>
</dbReference>
<dbReference type="FunFam" id="1.10.10.2420:FF:000001">
    <property type="entry name" value="Glutamine--tRNA ligase cytoplasmic"/>
    <property type="match status" value="1"/>
</dbReference>
<dbReference type="Gene3D" id="1.10.8.1290">
    <property type="entry name" value="Glutaminyl-tRNA synthetase, non-specific RNA binding region part 1, domain 1"/>
    <property type="match status" value="1"/>
</dbReference>
<dbReference type="Gene3D" id="2.40.240.10">
    <property type="entry name" value="Ribosomal Protein L25, Chain P"/>
    <property type="match status" value="2"/>
</dbReference>
<dbReference type="Gene3D" id="3.40.50.620">
    <property type="entry name" value="HUPs"/>
    <property type="match status" value="1"/>
</dbReference>
<evidence type="ECO:0000313" key="14">
    <source>
        <dbReference type="EMBL" id="CAG9329175.1"/>
    </source>
</evidence>
<evidence type="ECO:0000256" key="9">
    <source>
        <dbReference type="RuleBase" id="RU363037"/>
    </source>
</evidence>
<dbReference type="Gene3D" id="1.10.10.2420">
    <property type="match status" value="1"/>
</dbReference>
<feature type="domain" description="Glutamyl/glutaminyl-tRNA synthetase class Ib anti-codon binding" evidence="11">
    <location>
        <begin position="544"/>
        <end position="642"/>
    </location>
</feature>
<comment type="caution">
    <text evidence="14">The sequence shown here is derived from an EMBL/GenBank/DDBJ whole genome shotgun (WGS) entry which is preliminary data.</text>
</comment>
<keyword evidence="4 9" id="KW-0547">Nucleotide-binding</keyword>
<dbReference type="SUPFAM" id="SSF50715">
    <property type="entry name" value="Ribosomal protein L25-like"/>
    <property type="match status" value="1"/>
</dbReference>
<name>A0AAU9JS36_9CILI</name>
<evidence type="ECO:0000256" key="1">
    <source>
        <dbReference type="ARBA" id="ARBA00005594"/>
    </source>
</evidence>
<proteinExistence type="inferred from homology"/>
<feature type="domain" description="tRNA synthetases class I (E and Q) anti-codon binding" evidence="13">
    <location>
        <begin position="653"/>
        <end position="726"/>
    </location>
</feature>
<dbReference type="InterPro" id="IPR020058">
    <property type="entry name" value="Glu/Gln-tRNA-synth_Ib_cat-dom"/>
</dbReference>
<keyword evidence="6 9" id="KW-0648">Protein biosynthesis</keyword>
<dbReference type="InterPro" id="IPR042558">
    <property type="entry name" value="Gln-tRNA-synth_Ib_RNA-bd_N_1"/>
</dbReference>
<dbReference type="EC" id="6.1.1.18" evidence="2"/>
<evidence type="ECO:0000256" key="6">
    <source>
        <dbReference type="ARBA" id="ARBA00022917"/>
    </source>
</evidence>
<feature type="domain" description="Glutamyl/glutaminyl-tRNA synthetase class Ib catalytic" evidence="10">
    <location>
        <begin position="235"/>
        <end position="541"/>
    </location>
</feature>
<evidence type="ECO:0000256" key="5">
    <source>
        <dbReference type="ARBA" id="ARBA00022840"/>
    </source>
</evidence>
<keyword evidence="7 9" id="KW-0030">Aminoacyl-tRNA synthetase</keyword>
<dbReference type="GO" id="GO:0005524">
    <property type="term" value="F:ATP binding"/>
    <property type="evidence" value="ECO:0007669"/>
    <property type="project" value="UniProtKB-KW"/>
</dbReference>
<dbReference type="NCBIfam" id="TIGR00440">
    <property type="entry name" value="glnS"/>
    <property type="match status" value="1"/>
</dbReference>